<evidence type="ECO:0000256" key="11">
    <source>
        <dbReference type="PROSITE-ProRule" id="PRU00433"/>
    </source>
</evidence>
<dbReference type="GO" id="GO:0009055">
    <property type="term" value="F:electron transfer activity"/>
    <property type="evidence" value="ECO:0007669"/>
    <property type="project" value="InterPro"/>
</dbReference>
<sequence length="142" mass="14952">MIGRMLAASAVALTLTGGAAIAESHGGMEITGDAEAGERVFRKCRACHMVGEDAQNRVGPVLNGVIGRNVASVEDFAYSDTLATMGEEGKTWTPEEMAAFLEKPRDYAEGTKMAFAGLRKEEDRADVIAYLATFGTEGDGGS</sequence>
<evidence type="ECO:0000259" key="13">
    <source>
        <dbReference type="PROSITE" id="PS51007"/>
    </source>
</evidence>
<dbReference type="PRINTS" id="PR00604">
    <property type="entry name" value="CYTCHRMECIAB"/>
</dbReference>
<dbReference type="Gene3D" id="1.10.760.10">
    <property type="entry name" value="Cytochrome c-like domain"/>
    <property type="match status" value="1"/>
</dbReference>
<keyword evidence="2" id="KW-0813">Transport</keyword>
<protein>
    <submittedName>
        <fullName evidence="14">Cytochrome c2</fullName>
    </submittedName>
</protein>
<evidence type="ECO:0000256" key="8">
    <source>
        <dbReference type="ARBA" id="ARBA00022989"/>
    </source>
</evidence>
<evidence type="ECO:0000256" key="3">
    <source>
        <dbReference type="ARBA" id="ARBA00022475"/>
    </source>
</evidence>
<evidence type="ECO:0000256" key="6">
    <source>
        <dbReference type="ARBA" id="ARBA00022723"/>
    </source>
</evidence>
<keyword evidence="12" id="KW-0732">Signal</keyword>
<evidence type="ECO:0000256" key="12">
    <source>
        <dbReference type="SAM" id="SignalP"/>
    </source>
</evidence>
<proteinExistence type="predicted"/>
<keyword evidence="9 11" id="KW-0408">Iron</keyword>
<keyword evidence="5" id="KW-0812">Transmembrane</keyword>
<dbReference type="eggNOG" id="COG3474">
    <property type="taxonomic scope" value="Bacteria"/>
</dbReference>
<dbReference type="HOGENOM" id="CLU_060944_2_1_5"/>
<name>S9Q481_9RHOB</name>
<evidence type="ECO:0000256" key="5">
    <source>
        <dbReference type="ARBA" id="ARBA00022692"/>
    </source>
</evidence>
<dbReference type="RefSeq" id="WP_020039916.1">
    <property type="nucleotide sequence ID" value="NZ_KE557285.1"/>
</dbReference>
<dbReference type="AlphaFoldDB" id="S9Q481"/>
<comment type="caution">
    <text evidence="14">The sequence shown here is derived from an EMBL/GenBank/DDBJ whole genome shotgun (WGS) entry which is preliminary data.</text>
</comment>
<accession>S9Q481</accession>
<dbReference type="InterPro" id="IPR002327">
    <property type="entry name" value="Cyt_c_1A/1B"/>
</dbReference>
<organism evidence="14 15">
    <name type="scientific">Salipiger mucosus DSM 16094</name>
    <dbReference type="NCBI Taxonomy" id="1123237"/>
    <lineage>
        <taxon>Bacteria</taxon>
        <taxon>Pseudomonadati</taxon>
        <taxon>Pseudomonadota</taxon>
        <taxon>Alphaproteobacteria</taxon>
        <taxon>Rhodobacterales</taxon>
        <taxon>Roseobacteraceae</taxon>
        <taxon>Salipiger</taxon>
    </lineage>
</organism>
<dbReference type="PANTHER" id="PTHR11961">
    <property type="entry name" value="CYTOCHROME C"/>
    <property type="match status" value="1"/>
</dbReference>
<evidence type="ECO:0000256" key="2">
    <source>
        <dbReference type="ARBA" id="ARBA00022448"/>
    </source>
</evidence>
<dbReference type="Pfam" id="PF00034">
    <property type="entry name" value="Cytochrom_C"/>
    <property type="match status" value="1"/>
</dbReference>
<evidence type="ECO:0000313" key="15">
    <source>
        <dbReference type="Proteomes" id="UP000015347"/>
    </source>
</evidence>
<dbReference type="GO" id="GO:0020037">
    <property type="term" value="F:heme binding"/>
    <property type="evidence" value="ECO:0007669"/>
    <property type="project" value="InterPro"/>
</dbReference>
<evidence type="ECO:0000313" key="14">
    <source>
        <dbReference type="EMBL" id="EPX76116.1"/>
    </source>
</evidence>
<evidence type="ECO:0000256" key="7">
    <source>
        <dbReference type="ARBA" id="ARBA00022982"/>
    </source>
</evidence>
<keyword evidence="15" id="KW-1185">Reference proteome</keyword>
<evidence type="ECO:0000256" key="10">
    <source>
        <dbReference type="ARBA" id="ARBA00023136"/>
    </source>
</evidence>
<reference evidence="15" key="1">
    <citation type="journal article" date="2014" name="Stand. Genomic Sci.">
        <title>Genome sequence of the exopolysaccharide-producing Salipiger mucosus type strain (DSM 16094(T)), a moderately halophilic member of the Roseobacter clade.</title>
        <authorList>
            <person name="Riedel T."/>
            <person name="Spring S."/>
            <person name="Fiebig A."/>
            <person name="Petersen J."/>
            <person name="Kyrpides N.C."/>
            <person name="Goker M."/>
            <person name="Klenk H.P."/>
        </authorList>
    </citation>
    <scope>NUCLEOTIDE SEQUENCE [LARGE SCALE GENOMIC DNA]</scope>
    <source>
        <strain evidence="15">DSM 16094</strain>
    </source>
</reference>
<dbReference type="InterPro" id="IPR009056">
    <property type="entry name" value="Cyt_c-like_dom"/>
</dbReference>
<feature type="signal peptide" evidence="12">
    <location>
        <begin position="1"/>
        <end position="22"/>
    </location>
</feature>
<feature type="domain" description="Cytochrome c" evidence="13">
    <location>
        <begin position="32"/>
        <end position="135"/>
    </location>
</feature>
<comment type="subcellular location">
    <subcellularLocation>
        <location evidence="1">Cell membrane</location>
        <topology evidence="1">Single-pass membrane protein</topology>
    </subcellularLocation>
</comment>
<gene>
    <name evidence="14" type="ORF">Salmuc_00769</name>
</gene>
<keyword evidence="10" id="KW-0472">Membrane</keyword>
<dbReference type="GO" id="GO:0005886">
    <property type="term" value="C:plasma membrane"/>
    <property type="evidence" value="ECO:0007669"/>
    <property type="project" value="UniProtKB-SubCell"/>
</dbReference>
<keyword evidence="8" id="KW-1133">Transmembrane helix</keyword>
<dbReference type="GO" id="GO:0046872">
    <property type="term" value="F:metal ion binding"/>
    <property type="evidence" value="ECO:0007669"/>
    <property type="project" value="UniProtKB-KW"/>
</dbReference>
<keyword evidence="6 11" id="KW-0479">Metal-binding</keyword>
<dbReference type="OrthoDB" id="9805828at2"/>
<dbReference type="Proteomes" id="UP000015347">
    <property type="component" value="Unassembled WGS sequence"/>
</dbReference>
<dbReference type="EMBL" id="APVH01000061">
    <property type="protein sequence ID" value="EPX76116.1"/>
    <property type="molecule type" value="Genomic_DNA"/>
</dbReference>
<evidence type="ECO:0000256" key="1">
    <source>
        <dbReference type="ARBA" id="ARBA00004162"/>
    </source>
</evidence>
<keyword evidence="7" id="KW-0249">Electron transport</keyword>
<dbReference type="SUPFAM" id="SSF46626">
    <property type="entry name" value="Cytochrome c"/>
    <property type="match status" value="1"/>
</dbReference>
<dbReference type="InterPro" id="IPR036909">
    <property type="entry name" value="Cyt_c-like_dom_sf"/>
</dbReference>
<evidence type="ECO:0000256" key="9">
    <source>
        <dbReference type="ARBA" id="ARBA00023004"/>
    </source>
</evidence>
<keyword evidence="4 11" id="KW-0349">Heme</keyword>
<dbReference type="PROSITE" id="PS51007">
    <property type="entry name" value="CYTC"/>
    <property type="match status" value="1"/>
</dbReference>
<evidence type="ECO:0000256" key="4">
    <source>
        <dbReference type="ARBA" id="ARBA00022617"/>
    </source>
</evidence>
<keyword evidence="3" id="KW-1003">Cell membrane</keyword>
<dbReference type="FunFam" id="1.10.760.10:FF:000026">
    <property type="entry name" value="Cytochrome C, membrane-bound"/>
    <property type="match status" value="1"/>
</dbReference>
<dbReference type="STRING" id="1123237.Salmuc_00769"/>
<feature type="chain" id="PRO_5004567770" evidence="12">
    <location>
        <begin position="23"/>
        <end position="142"/>
    </location>
</feature>